<keyword evidence="2" id="KW-0614">Plasmid</keyword>
<dbReference type="EMBL" id="CP001838">
    <property type="protein sequence ID" value="ADC31704.1"/>
    <property type="molecule type" value="Genomic_DNA"/>
</dbReference>
<sequence length="345" mass="40153">MSSKDKDKFHYIDYQDASLYYNYIIQTNRNINANYKNNKYQIQKKDIDIAKRLTIRLVDFSVNKSMYLLYEYIQKLSSNPQIIDKNNHSHQHFTSIPAPVSNSNQNQLPGKECTQEQDNNQHQQLFPCTPAKTIYDQQMATRTPPYTNNTHPPTPISTIKDHDCYDIPSPSIIKIHRQSTLIPVLPVSTPLFFDPNANSSNNYYYNTKKPIILNENIDPNMNENIHFNSYDTYIKPNIFNCNNMFSIDNPGLEDCLTDLNDSTLRNMEEHKPHNDNRAPIGARQNHNNKNMEEHKFNNENPNPAPIDARQDNNNNNKNTKRYRENTVSSSLKKVKTNKKNTVNLN</sequence>
<gene>
    <name evidence="2" type="ORF">PPL_03497</name>
</gene>
<dbReference type="RefSeq" id="YP_003422568.1">
    <property type="nucleotide sequence ID" value="NC_013781.1"/>
</dbReference>
<feature type="region of interest" description="Disordered" evidence="1">
    <location>
        <begin position="266"/>
        <end position="285"/>
    </location>
</feature>
<evidence type="ECO:0000256" key="1">
    <source>
        <dbReference type="SAM" id="MobiDB-lite"/>
    </source>
</evidence>
<proteinExistence type="predicted"/>
<name>D3EMQ5_HETP5</name>
<feature type="compositionally biased region" description="Basic and acidic residues" evidence="1">
    <location>
        <begin position="266"/>
        <end position="276"/>
    </location>
</feature>
<keyword evidence="3" id="KW-1185">Reference proteome</keyword>
<reference evidence="2 3" key="1">
    <citation type="submission" date="2009-12" db="EMBL/GenBank/DDBJ databases">
        <title>Living fossils from the dawn of multicellularity.</title>
        <authorList>
            <person name="Gloeckner G."/>
            <person name="Schaap P."/>
            <person name="Noegel A.A."/>
            <person name="Felder M."/>
            <person name="Eichinger L."/>
            <person name="Heidel A.J."/>
            <person name="Platzer M."/>
        </authorList>
    </citation>
    <scope>NUCLEOTIDE SEQUENCE [LARGE SCALE GENOMIC DNA]</scope>
    <source>
        <strain evidence="3">ATCC 26659 / Pp 5 / PN500</strain>
        <plasmid evidence="3">Plasmid PPN500</plasmid>
    </source>
</reference>
<dbReference type="AlphaFoldDB" id="D3EMQ5"/>
<geneLocation type="plasmid" evidence="2 3">
    <name>PPN500</name>
</geneLocation>
<organism evidence="2 3">
    <name type="scientific">Heterostelium pallidum (strain ATCC 26659 / Pp 5 / PN500)</name>
    <name type="common">Cellular slime mold</name>
    <name type="synonym">Polysphondylium pallidum</name>
    <dbReference type="NCBI Taxonomy" id="670386"/>
    <lineage>
        <taxon>Eukaryota</taxon>
        <taxon>Amoebozoa</taxon>
        <taxon>Evosea</taxon>
        <taxon>Eumycetozoa</taxon>
        <taxon>Dictyostelia</taxon>
        <taxon>Acytosteliales</taxon>
        <taxon>Acytosteliaceae</taxon>
        <taxon>Heterostelium</taxon>
    </lineage>
</organism>
<dbReference type="Proteomes" id="UP000001396">
    <property type="component" value="Plasmid PPN500"/>
</dbReference>
<feature type="region of interest" description="Disordered" evidence="1">
    <location>
        <begin position="292"/>
        <end position="345"/>
    </location>
</feature>
<evidence type="ECO:0000313" key="2">
    <source>
        <dbReference type="EMBL" id="ADC31704.1"/>
    </source>
</evidence>
<feature type="region of interest" description="Disordered" evidence="1">
    <location>
        <begin position="85"/>
        <end position="113"/>
    </location>
</feature>
<evidence type="ECO:0000313" key="3">
    <source>
        <dbReference type="Proteomes" id="UP000001396"/>
    </source>
</evidence>
<dbReference type="GeneID" id="8836304"/>
<accession>D3EMQ5</accession>
<protein>
    <submittedName>
        <fullName evidence="2">Uncharacterized protein</fullName>
    </submittedName>
</protein>
<dbReference type="InParanoid" id="D3EMQ5"/>